<evidence type="ECO:0000313" key="1">
    <source>
        <dbReference type="EMBL" id="KAI4351771.1"/>
    </source>
</evidence>
<accession>A0ACB9PTG4</accession>
<gene>
    <name evidence="1" type="ORF">L6164_006092</name>
</gene>
<dbReference type="Proteomes" id="UP000828941">
    <property type="component" value="Chromosome 3"/>
</dbReference>
<protein>
    <submittedName>
        <fullName evidence="1">Uncharacterized protein</fullName>
    </submittedName>
</protein>
<proteinExistence type="predicted"/>
<organism evidence="1 2">
    <name type="scientific">Bauhinia variegata</name>
    <name type="common">Purple orchid tree</name>
    <name type="synonym">Phanera variegata</name>
    <dbReference type="NCBI Taxonomy" id="167791"/>
    <lineage>
        <taxon>Eukaryota</taxon>
        <taxon>Viridiplantae</taxon>
        <taxon>Streptophyta</taxon>
        <taxon>Embryophyta</taxon>
        <taxon>Tracheophyta</taxon>
        <taxon>Spermatophyta</taxon>
        <taxon>Magnoliopsida</taxon>
        <taxon>eudicotyledons</taxon>
        <taxon>Gunneridae</taxon>
        <taxon>Pentapetalae</taxon>
        <taxon>rosids</taxon>
        <taxon>fabids</taxon>
        <taxon>Fabales</taxon>
        <taxon>Fabaceae</taxon>
        <taxon>Cercidoideae</taxon>
        <taxon>Cercideae</taxon>
        <taxon>Bauhiniinae</taxon>
        <taxon>Bauhinia</taxon>
    </lineage>
</organism>
<keyword evidence="2" id="KW-1185">Reference proteome</keyword>
<dbReference type="EMBL" id="CM039428">
    <property type="protein sequence ID" value="KAI4351771.1"/>
    <property type="molecule type" value="Genomic_DNA"/>
</dbReference>
<evidence type="ECO:0000313" key="2">
    <source>
        <dbReference type="Proteomes" id="UP000828941"/>
    </source>
</evidence>
<sequence length="589" mass="65043">MADVNSDDGLPPGWTVEVKMRKNGKKDKYYFAPSRGLKFSSRAEVARYLNNIQDKVNIKRVSENVVVEKVIAEGLPPGWIKKTRITNKGDTVRKDPFYIDPVSGYAFCSMKDVARYLKTGEIGRNAFKTKEKGINDMELEDEKFTSPSASKKQKLSVSRARQQVIMVQSSNLDGIVDDQQIPKPACAGDHCLDQKEGKVGSVESASYSADGVAPKKELPESPQTRCEAGKVQNHRGKHKNQKEMNLPRRASKRLAGIKADPVPEIKLRAPRVATKQSSEGEAIKNEDKLDGSLPDGAVKQLNSCEDRSETKCKFVNSTKTVESSKSGQKKHPYRNLSTQEKPEKALQELKSDKDQPCFSLHNQAALKEKIRDLENGDKFDLMLDDSLDLPLREIITDPCIAFAIQILTGITFDTSTSSQISTESNNINAAGEGHLKKMDIEKQGCNLSLPSENLAIPEECAGDAETHCKASEKSGSCSDMPVEVSWMDPCIEFAVKTLTGNIPLDYDANMQQDCRQQQFGSSNAQGHCEMGLYQADYYGSQYLGIQNTGFKQQSFAEPALGNARNFGVDNSAGPRMSQCGEDRKNGCQR</sequence>
<name>A0ACB9PTG4_BAUVA</name>
<comment type="caution">
    <text evidence="1">The sequence shown here is derived from an EMBL/GenBank/DDBJ whole genome shotgun (WGS) entry which is preliminary data.</text>
</comment>
<reference evidence="1 2" key="1">
    <citation type="journal article" date="2022" name="DNA Res.">
        <title>Chromosomal-level genome assembly of the orchid tree Bauhinia variegata (Leguminosae; Cercidoideae) supports the allotetraploid origin hypothesis of Bauhinia.</title>
        <authorList>
            <person name="Zhong Y."/>
            <person name="Chen Y."/>
            <person name="Zheng D."/>
            <person name="Pang J."/>
            <person name="Liu Y."/>
            <person name="Luo S."/>
            <person name="Meng S."/>
            <person name="Qian L."/>
            <person name="Wei D."/>
            <person name="Dai S."/>
            <person name="Zhou R."/>
        </authorList>
    </citation>
    <scope>NUCLEOTIDE SEQUENCE [LARGE SCALE GENOMIC DNA]</scope>
    <source>
        <strain evidence="1">BV-YZ2020</strain>
    </source>
</reference>